<keyword evidence="2" id="KW-1185">Reference proteome</keyword>
<evidence type="ECO:0000313" key="1">
    <source>
        <dbReference type="EMBL" id="EPZ30957.1"/>
    </source>
</evidence>
<gene>
    <name evidence="1" type="ORF">O9G_005223</name>
</gene>
<organism evidence="1 2">
    <name type="scientific">Rozella allomycis (strain CSF55)</name>
    <dbReference type="NCBI Taxonomy" id="988480"/>
    <lineage>
        <taxon>Eukaryota</taxon>
        <taxon>Fungi</taxon>
        <taxon>Fungi incertae sedis</taxon>
        <taxon>Cryptomycota</taxon>
        <taxon>Cryptomycota incertae sedis</taxon>
        <taxon>Rozella</taxon>
    </lineage>
</organism>
<reference evidence="1 2" key="1">
    <citation type="journal article" date="2013" name="Curr. Biol.">
        <title>Shared signatures of parasitism and phylogenomics unite Cryptomycota and microsporidia.</title>
        <authorList>
            <person name="James T.Y."/>
            <person name="Pelin A."/>
            <person name="Bonen L."/>
            <person name="Ahrendt S."/>
            <person name="Sain D."/>
            <person name="Corradi N."/>
            <person name="Stajich J.E."/>
        </authorList>
    </citation>
    <scope>NUCLEOTIDE SEQUENCE [LARGE SCALE GENOMIC DNA]</scope>
    <source>
        <strain evidence="1 2">CSF55</strain>
    </source>
</reference>
<proteinExistence type="predicted"/>
<dbReference type="AlphaFoldDB" id="A0A075AQT9"/>
<sequence length="92" mass="11410">MNFKRIEYLHDPQSGKSHTLDFGCLENWIFFFTRRKPVKGWKEVSELEEIKKTTRIKITRPVMVNVNCFYQYFPDHTKLHYVLYFKYGYWNY</sequence>
<evidence type="ECO:0000313" key="2">
    <source>
        <dbReference type="Proteomes" id="UP000030755"/>
    </source>
</evidence>
<dbReference type="EMBL" id="KE561329">
    <property type="protein sequence ID" value="EPZ30957.1"/>
    <property type="molecule type" value="Genomic_DNA"/>
</dbReference>
<protein>
    <submittedName>
        <fullName evidence="1">Uncharacterized protein</fullName>
    </submittedName>
</protein>
<dbReference type="Proteomes" id="UP000030755">
    <property type="component" value="Unassembled WGS sequence"/>
</dbReference>
<dbReference type="HOGENOM" id="CLU_2414524_0_0_1"/>
<name>A0A075AQT9_ROZAC</name>
<accession>A0A075AQT9</accession>